<dbReference type="Proteomes" id="UP001154282">
    <property type="component" value="Unassembled WGS sequence"/>
</dbReference>
<organism evidence="2 3">
    <name type="scientific">Linum tenue</name>
    <dbReference type="NCBI Taxonomy" id="586396"/>
    <lineage>
        <taxon>Eukaryota</taxon>
        <taxon>Viridiplantae</taxon>
        <taxon>Streptophyta</taxon>
        <taxon>Embryophyta</taxon>
        <taxon>Tracheophyta</taxon>
        <taxon>Spermatophyta</taxon>
        <taxon>Magnoliopsida</taxon>
        <taxon>eudicotyledons</taxon>
        <taxon>Gunneridae</taxon>
        <taxon>Pentapetalae</taxon>
        <taxon>rosids</taxon>
        <taxon>fabids</taxon>
        <taxon>Malpighiales</taxon>
        <taxon>Linaceae</taxon>
        <taxon>Linum</taxon>
    </lineage>
</organism>
<evidence type="ECO:0000256" key="1">
    <source>
        <dbReference type="SAM" id="MobiDB-lite"/>
    </source>
</evidence>
<accession>A0AAV0ITP8</accession>
<feature type="region of interest" description="Disordered" evidence="1">
    <location>
        <begin position="45"/>
        <end position="74"/>
    </location>
</feature>
<keyword evidence="3" id="KW-1185">Reference proteome</keyword>
<dbReference type="EMBL" id="CAMGYJ010000004">
    <property type="protein sequence ID" value="CAI0400995.1"/>
    <property type="molecule type" value="Genomic_DNA"/>
</dbReference>
<evidence type="ECO:0000313" key="3">
    <source>
        <dbReference type="Proteomes" id="UP001154282"/>
    </source>
</evidence>
<gene>
    <name evidence="2" type="ORF">LITE_LOCUS10997</name>
</gene>
<feature type="compositionally biased region" description="Basic and acidic residues" evidence="1">
    <location>
        <begin position="64"/>
        <end position="74"/>
    </location>
</feature>
<comment type="caution">
    <text evidence="2">The sequence shown here is derived from an EMBL/GenBank/DDBJ whole genome shotgun (WGS) entry which is preliminary data.</text>
</comment>
<protein>
    <submittedName>
        <fullName evidence="2">Uncharacterized protein</fullName>
    </submittedName>
</protein>
<sequence>MDEPSPLFDLSLSLTSFLEVTKNTKKAITGGDGRHVLPAMTTTTPLKFKPRGASRSVQPQSRFDLPRQNDDDEG</sequence>
<proteinExistence type="predicted"/>
<evidence type="ECO:0000313" key="2">
    <source>
        <dbReference type="EMBL" id="CAI0400995.1"/>
    </source>
</evidence>
<name>A0AAV0ITP8_9ROSI</name>
<dbReference type="AlphaFoldDB" id="A0AAV0ITP8"/>
<reference evidence="2" key="1">
    <citation type="submission" date="2022-08" db="EMBL/GenBank/DDBJ databases">
        <authorList>
            <person name="Gutierrez-Valencia J."/>
        </authorList>
    </citation>
    <scope>NUCLEOTIDE SEQUENCE</scope>
</reference>